<evidence type="ECO:0000313" key="3">
    <source>
        <dbReference type="Proteomes" id="UP001415857"/>
    </source>
</evidence>
<keyword evidence="3" id="KW-1185">Reference proteome</keyword>
<feature type="region of interest" description="Disordered" evidence="1">
    <location>
        <begin position="206"/>
        <end position="225"/>
    </location>
</feature>
<organism evidence="2 3">
    <name type="scientific">Liquidambar formosana</name>
    <name type="common">Formosan gum</name>
    <dbReference type="NCBI Taxonomy" id="63359"/>
    <lineage>
        <taxon>Eukaryota</taxon>
        <taxon>Viridiplantae</taxon>
        <taxon>Streptophyta</taxon>
        <taxon>Embryophyta</taxon>
        <taxon>Tracheophyta</taxon>
        <taxon>Spermatophyta</taxon>
        <taxon>Magnoliopsida</taxon>
        <taxon>eudicotyledons</taxon>
        <taxon>Gunneridae</taxon>
        <taxon>Pentapetalae</taxon>
        <taxon>Saxifragales</taxon>
        <taxon>Altingiaceae</taxon>
        <taxon>Liquidambar</taxon>
    </lineage>
</organism>
<protein>
    <submittedName>
        <fullName evidence="2">Uncharacterized protein</fullName>
    </submittedName>
</protein>
<reference evidence="2 3" key="1">
    <citation type="journal article" date="2024" name="Plant J.">
        <title>Genome sequences and population genomics reveal climatic adaptation and genomic divergence between two closely related sweetgum species.</title>
        <authorList>
            <person name="Xu W.Q."/>
            <person name="Ren C.Q."/>
            <person name="Zhang X.Y."/>
            <person name="Comes H.P."/>
            <person name="Liu X.H."/>
            <person name="Li Y.G."/>
            <person name="Kettle C.J."/>
            <person name="Jalonen R."/>
            <person name="Gaisberger H."/>
            <person name="Ma Y.Z."/>
            <person name="Qiu Y.X."/>
        </authorList>
    </citation>
    <scope>NUCLEOTIDE SEQUENCE [LARGE SCALE GENOMIC DNA]</scope>
    <source>
        <strain evidence="2">Hangzhou</strain>
    </source>
</reference>
<sequence>MESTAFKKRDDDVVRIIQSFDSKLKLFKLGNKHVMLRESDITLILGILSGPETLKISYGAKPTNSAFLTRRFHPEDKLDSPTIREKIEEAITGDSSDDVEDTVRLCCLYLFLNFLFSTTGPNLSWALFSSVENIHDLKKYAWAKAILNNLTAQIQAKHRQPEKVSGGELNQTTNEVQKFLMLREKLEKEAETQDTQVGEVFGTQLTNTQQTNTQPPDTQQLDSSQDTEFDTLYSASRDEGIQLTASKEHAFHLDDMDQLFHVQVSDEHTTQ</sequence>
<dbReference type="Proteomes" id="UP001415857">
    <property type="component" value="Unassembled WGS sequence"/>
</dbReference>
<dbReference type="AlphaFoldDB" id="A0AAP0X2X6"/>
<comment type="caution">
    <text evidence="2">The sequence shown here is derived from an EMBL/GenBank/DDBJ whole genome shotgun (WGS) entry which is preliminary data.</text>
</comment>
<gene>
    <name evidence="2" type="ORF">L1049_009484</name>
</gene>
<dbReference type="EMBL" id="JBBPBK010000002">
    <property type="protein sequence ID" value="KAK9291294.1"/>
    <property type="molecule type" value="Genomic_DNA"/>
</dbReference>
<accession>A0AAP0X2X6</accession>
<evidence type="ECO:0000256" key="1">
    <source>
        <dbReference type="SAM" id="MobiDB-lite"/>
    </source>
</evidence>
<evidence type="ECO:0000313" key="2">
    <source>
        <dbReference type="EMBL" id="KAK9291294.1"/>
    </source>
</evidence>
<feature type="compositionally biased region" description="Low complexity" evidence="1">
    <location>
        <begin position="206"/>
        <end position="222"/>
    </location>
</feature>
<proteinExistence type="predicted"/>
<name>A0AAP0X2X6_LIQFO</name>